<evidence type="ECO:0008006" key="4">
    <source>
        <dbReference type="Google" id="ProtNLM"/>
    </source>
</evidence>
<evidence type="ECO:0000313" key="2">
    <source>
        <dbReference type="EMBL" id="QJA62371.1"/>
    </source>
</evidence>
<keyword evidence="1" id="KW-0472">Membrane</keyword>
<name>A0A6M3IZN1_9ZZZZ</name>
<sequence length="92" mass="9880">MSGYEIATLVLAIVTVLAGVAWQSLFQKSKDFVAKAKKLTTEYNEAVIDGTITDAEKAQMADTAIGMVQDGLDILQGLRNLAGSIIHIVKKK</sequence>
<proteinExistence type="predicted"/>
<gene>
    <name evidence="3" type="ORF">MM415A00550_0015</name>
    <name evidence="2" type="ORF">MM415B00794_0027</name>
</gene>
<dbReference type="AlphaFoldDB" id="A0A6M3IZN1"/>
<evidence type="ECO:0000313" key="3">
    <source>
        <dbReference type="EMBL" id="QJA81383.1"/>
    </source>
</evidence>
<feature type="transmembrane region" description="Helical" evidence="1">
    <location>
        <begin position="6"/>
        <end position="26"/>
    </location>
</feature>
<protein>
    <recommendedName>
        <fullName evidence="4">Holin</fullName>
    </recommendedName>
</protein>
<keyword evidence="1" id="KW-1133">Transmembrane helix</keyword>
<dbReference type="EMBL" id="MT141469">
    <property type="protein sequence ID" value="QJA62371.1"/>
    <property type="molecule type" value="Genomic_DNA"/>
</dbReference>
<dbReference type="EMBL" id="MT142457">
    <property type="protein sequence ID" value="QJA81383.1"/>
    <property type="molecule type" value="Genomic_DNA"/>
</dbReference>
<evidence type="ECO:0000256" key="1">
    <source>
        <dbReference type="SAM" id="Phobius"/>
    </source>
</evidence>
<organism evidence="2">
    <name type="scientific">viral metagenome</name>
    <dbReference type="NCBI Taxonomy" id="1070528"/>
    <lineage>
        <taxon>unclassified sequences</taxon>
        <taxon>metagenomes</taxon>
        <taxon>organismal metagenomes</taxon>
    </lineage>
</organism>
<keyword evidence="1" id="KW-0812">Transmembrane</keyword>
<accession>A0A6M3IZN1</accession>
<reference evidence="2" key="1">
    <citation type="submission" date="2020-03" db="EMBL/GenBank/DDBJ databases">
        <title>The deep terrestrial virosphere.</title>
        <authorList>
            <person name="Holmfeldt K."/>
            <person name="Nilsson E."/>
            <person name="Simone D."/>
            <person name="Lopez-Fernandez M."/>
            <person name="Wu X."/>
            <person name="de Brujin I."/>
            <person name="Lundin D."/>
            <person name="Andersson A."/>
            <person name="Bertilsson S."/>
            <person name="Dopson M."/>
        </authorList>
    </citation>
    <scope>NUCLEOTIDE SEQUENCE</scope>
    <source>
        <strain evidence="3">MM415A00550</strain>
        <strain evidence="2">MM415B00794</strain>
    </source>
</reference>